<dbReference type="EMBL" id="KN838768">
    <property type="protein sequence ID" value="KIJ95083.1"/>
    <property type="molecule type" value="Genomic_DNA"/>
</dbReference>
<accession>A0A0C9X1D7</accession>
<sequence>MIPGLIDRPALSGDLVFTSHLDIVVWNVRLCLAVAWRCFEPTHDARSSTFSILQIVNSLSRRDVDLWWHRRSGPRIQLVRLIVRPLGPPQLTKRQPGDNLINVYQVGTVLLVLDRFQICCSLRMDLASSFSLLHPSSGIPIHRISWDMPPLPCSRFGGNITTKLLVMLEVHNFRRLPILNFLVPLE</sequence>
<gene>
    <name evidence="1" type="ORF">K443DRAFT_339699</name>
</gene>
<dbReference type="HOGENOM" id="CLU_1454642_0_0_1"/>
<evidence type="ECO:0000313" key="1">
    <source>
        <dbReference type="EMBL" id="KIJ95083.1"/>
    </source>
</evidence>
<organism evidence="1 2">
    <name type="scientific">Laccaria amethystina LaAM-08-1</name>
    <dbReference type="NCBI Taxonomy" id="1095629"/>
    <lineage>
        <taxon>Eukaryota</taxon>
        <taxon>Fungi</taxon>
        <taxon>Dikarya</taxon>
        <taxon>Basidiomycota</taxon>
        <taxon>Agaricomycotina</taxon>
        <taxon>Agaricomycetes</taxon>
        <taxon>Agaricomycetidae</taxon>
        <taxon>Agaricales</taxon>
        <taxon>Agaricineae</taxon>
        <taxon>Hydnangiaceae</taxon>
        <taxon>Laccaria</taxon>
    </lineage>
</organism>
<evidence type="ECO:0000313" key="2">
    <source>
        <dbReference type="Proteomes" id="UP000054477"/>
    </source>
</evidence>
<reference evidence="1 2" key="1">
    <citation type="submission" date="2014-04" db="EMBL/GenBank/DDBJ databases">
        <authorList>
            <consortium name="DOE Joint Genome Institute"/>
            <person name="Kuo A."/>
            <person name="Kohler A."/>
            <person name="Nagy L.G."/>
            <person name="Floudas D."/>
            <person name="Copeland A."/>
            <person name="Barry K.W."/>
            <person name="Cichocki N."/>
            <person name="Veneault-Fourrey C."/>
            <person name="LaButti K."/>
            <person name="Lindquist E.A."/>
            <person name="Lipzen A."/>
            <person name="Lundell T."/>
            <person name="Morin E."/>
            <person name="Murat C."/>
            <person name="Sun H."/>
            <person name="Tunlid A."/>
            <person name="Henrissat B."/>
            <person name="Grigoriev I.V."/>
            <person name="Hibbett D.S."/>
            <person name="Martin F."/>
            <person name="Nordberg H.P."/>
            <person name="Cantor M.N."/>
            <person name="Hua S.X."/>
        </authorList>
    </citation>
    <scope>NUCLEOTIDE SEQUENCE [LARGE SCALE GENOMIC DNA]</scope>
    <source>
        <strain evidence="1 2">LaAM-08-1</strain>
    </source>
</reference>
<reference evidence="2" key="2">
    <citation type="submission" date="2015-01" db="EMBL/GenBank/DDBJ databases">
        <title>Evolutionary Origins and Diversification of the Mycorrhizal Mutualists.</title>
        <authorList>
            <consortium name="DOE Joint Genome Institute"/>
            <consortium name="Mycorrhizal Genomics Consortium"/>
            <person name="Kohler A."/>
            <person name="Kuo A."/>
            <person name="Nagy L.G."/>
            <person name="Floudas D."/>
            <person name="Copeland A."/>
            <person name="Barry K.W."/>
            <person name="Cichocki N."/>
            <person name="Veneault-Fourrey C."/>
            <person name="LaButti K."/>
            <person name="Lindquist E.A."/>
            <person name="Lipzen A."/>
            <person name="Lundell T."/>
            <person name="Morin E."/>
            <person name="Murat C."/>
            <person name="Riley R."/>
            <person name="Ohm R."/>
            <person name="Sun H."/>
            <person name="Tunlid A."/>
            <person name="Henrissat B."/>
            <person name="Grigoriev I.V."/>
            <person name="Hibbett D.S."/>
            <person name="Martin F."/>
        </authorList>
    </citation>
    <scope>NUCLEOTIDE SEQUENCE [LARGE SCALE GENOMIC DNA]</scope>
    <source>
        <strain evidence="2">LaAM-08-1</strain>
    </source>
</reference>
<keyword evidence="2" id="KW-1185">Reference proteome</keyword>
<proteinExistence type="predicted"/>
<protein>
    <submittedName>
        <fullName evidence="1">Uncharacterized protein</fullName>
    </submittedName>
</protein>
<dbReference type="AlphaFoldDB" id="A0A0C9X1D7"/>
<name>A0A0C9X1D7_9AGAR</name>
<dbReference type="Proteomes" id="UP000054477">
    <property type="component" value="Unassembled WGS sequence"/>
</dbReference>